<name>X1Q017_9ZZZZ</name>
<evidence type="ECO:0000313" key="1">
    <source>
        <dbReference type="EMBL" id="GAI36549.1"/>
    </source>
</evidence>
<sequence>DIVDDVKDQLLDKIPSVWDRDADDKAKTMYESLGSVTNEIYQRYQPYRIYQEEKSSYETRLNENYSHALAWVDEKLDNGLELTREYKKFSITPVPAPAEAERVAAQHLGTITFYEAPRTWTINVPEGFEKVEVAIYGHGKEDEQHMYGGWRAWLKVNGKYAWKFVRFDQEVGGIINDYVKGKEVHEVTGKDYYCDITSMVIPGKNTITYYHYTEGPGIGVKVRIH</sequence>
<dbReference type="EMBL" id="BARV01028698">
    <property type="protein sequence ID" value="GAI36549.1"/>
    <property type="molecule type" value="Genomic_DNA"/>
</dbReference>
<proteinExistence type="predicted"/>
<dbReference type="AlphaFoldDB" id="X1Q017"/>
<feature type="non-terminal residue" evidence="1">
    <location>
        <position position="1"/>
    </location>
</feature>
<accession>X1Q017</accession>
<comment type="caution">
    <text evidence="1">The sequence shown here is derived from an EMBL/GenBank/DDBJ whole genome shotgun (WGS) entry which is preliminary data.</text>
</comment>
<organism evidence="1">
    <name type="scientific">marine sediment metagenome</name>
    <dbReference type="NCBI Taxonomy" id="412755"/>
    <lineage>
        <taxon>unclassified sequences</taxon>
        <taxon>metagenomes</taxon>
        <taxon>ecological metagenomes</taxon>
    </lineage>
</organism>
<protein>
    <submittedName>
        <fullName evidence="1">Uncharacterized protein</fullName>
    </submittedName>
</protein>
<reference evidence="1" key="1">
    <citation type="journal article" date="2014" name="Front. Microbiol.">
        <title>High frequency of phylogenetically diverse reductive dehalogenase-homologous genes in deep subseafloor sedimentary metagenomes.</title>
        <authorList>
            <person name="Kawai M."/>
            <person name="Futagami T."/>
            <person name="Toyoda A."/>
            <person name="Takaki Y."/>
            <person name="Nishi S."/>
            <person name="Hori S."/>
            <person name="Arai W."/>
            <person name="Tsubouchi T."/>
            <person name="Morono Y."/>
            <person name="Uchiyama I."/>
            <person name="Ito T."/>
            <person name="Fujiyama A."/>
            <person name="Inagaki F."/>
            <person name="Takami H."/>
        </authorList>
    </citation>
    <scope>NUCLEOTIDE SEQUENCE</scope>
    <source>
        <strain evidence="1">Expedition CK06-06</strain>
    </source>
</reference>
<gene>
    <name evidence="1" type="ORF">S06H3_45887</name>
</gene>